<comment type="similarity">
    <text evidence="1">Belongs to the heat shock protein 70 family.</text>
</comment>
<keyword evidence="4 7" id="KW-0067">ATP-binding</keyword>
<dbReference type="GO" id="GO:0000902">
    <property type="term" value="P:cell morphogenesis"/>
    <property type="evidence" value="ECO:0007669"/>
    <property type="project" value="InterPro"/>
</dbReference>
<dbReference type="Pfam" id="PF06723">
    <property type="entry name" value="MreB_Mbl"/>
    <property type="match status" value="1"/>
</dbReference>
<dbReference type="PRINTS" id="PR01652">
    <property type="entry name" value="SHAPEPROTEIN"/>
</dbReference>
<dbReference type="NCBIfam" id="TIGR00904">
    <property type="entry name" value="mreB"/>
    <property type="match status" value="1"/>
</dbReference>
<evidence type="ECO:0000256" key="6">
    <source>
        <dbReference type="ARBA" id="ARBA00023458"/>
    </source>
</evidence>
<dbReference type="AlphaFoldDB" id="A0A2H0X7N3"/>
<dbReference type="PANTHER" id="PTHR42749">
    <property type="entry name" value="CELL SHAPE-DETERMINING PROTEIN MREB"/>
    <property type="match status" value="1"/>
</dbReference>
<comment type="function">
    <text evidence="7">Forms membrane-associated dynamic filaments that are essential for cell shape determination. Acts by regulating cell wall synthesis and cell elongation, and thus cell shape. A feedback loop between cell geometry and MreB localization may maintain elongated cell shape by targeting cell wall growth to regions of negative cell wall curvature.</text>
</comment>
<dbReference type="GO" id="GO:0005524">
    <property type="term" value="F:ATP binding"/>
    <property type="evidence" value="ECO:0007669"/>
    <property type="project" value="UniProtKB-KW"/>
</dbReference>
<dbReference type="GO" id="GO:0008360">
    <property type="term" value="P:regulation of cell shape"/>
    <property type="evidence" value="ECO:0007669"/>
    <property type="project" value="UniProtKB-UniRule"/>
</dbReference>
<comment type="caution">
    <text evidence="7">Lacks conserved residue(s) required for the propagation of feature annotation.</text>
</comment>
<reference evidence="9" key="1">
    <citation type="submission" date="2017-09" db="EMBL/GenBank/DDBJ databases">
        <title>Depth-based differentiation of microbial function through sediment-hosted aquifers and enrichment of novel symbionts in the deep terrestrial subsurface.</title>
        <authorList>
            <person name="Probst A.J."/>
            <person name="Ladd B."/>
            <person name="Jarett J.K."/>
            <person name="Geller-Mcgrath D.E."/>
            <person name="Sieber C.M.K."/>
            <person name="Emerson J.B."/>
            <person name="Anantharaman K."/>
            <person name="Thomas B.C."/>
            <person name="Malmstrom R."/>
            <person name="Stieglmeier M."/>
            <person name="Klingl A."/>
            <person name="Woyke T."/>
            <person name="Ryan C.M."/>
            <person name="Banfield J.F."/>
        </authorList>
    </citation>
    <scope>NUCLEOTIDE SEQUENCE [LARGE SCALE GENOMIC DNA]</scope>
</reference>
<comment type="subunit">
    <text evidence="7">Forms polymers.</text>
</comment>
<dbReference type="NCBIfam" id="NF010539">
    <property type="entry name" value="PRK13927.1"/>
    <property type="match status" value="1"/>
</dbReference>
<keyword evidence="2 7" id="KW-0963">Cytoplasm</keyword>
<evidence type="ECO:0000256" key="2">
    <source>
        <dbReference type="ARBA" id="ARBA00022490"/>
    </source>
</evidence>
<evidence type="ECO:0000256" key="7">
    <source>
        <dbReference type="HAMAP-Rule" id="MF_02207"/>
    </source>
</evidence>
<feature type="binding site" evidence="7">
    <location>
        <begin position="205"/>
        <end position="208"/>
    </location>
    <ligand>
        <name>ATP</name>
        <dbReference type="ChEBI" id="CHEBI:30616"/>
    </ligand>
</feature>
<dbReference type="InterPro" id="IPR056546">
    <property type="entry name" value="MreB_MamK-like"/>
</dbReference>
<gene>
    <name evidence="7" type="primary">mreB</name>
    <name evidence="8" type="ORF">COT52_01195</name>
</gene>
<evidence type="ECO:0000313" key="9">
    <source>
        <dbReference type="Proteomes" id="UP000231414"/>
    </source>
</evidence>
<organism evidence="8 9">
    <name type="scientific">candidate division WWE3 bacterium CG08_land_8_20_14_0_20_43_13</name>
    <dbReference type="NCBI Taxonomy" id="1975087"/>
    <lineage>
        <taxon>Bacteria</taxon>
        <taxon>Katanobacteria</taxon>
    </lineage>
</organism>
<evidence type="ECO:0000256" key="1">
    <source>
        <dbReference type="ARBA" id="ARBA00007381"/>
    </source>
</evidence>
<dbReference type="SUPFAM" id="SSF53067">
    <property type="entry name" value="Actin-like ATPase domain"/>
    <property type="match status" value="2"/>
</dbReference>
<dbReference type="InterPro" id="IPR004753">
    <property type="entry name" value="MreB"/>
</dbReference>
<protein>
    <recommendedName>
        <fullName evidence="7">Cell shape-determining protein MreB</fullName>
    </recommendedName>
</protein>
<comment type="similarity">
    <text evidence="6 7">Belongs to the FtsA/MreB family.</text>
</comment>
<evidence type="ECO:0000256" key="5">
    <source>
        <dbReference type="ARBA" id="ARBA00022960"/>
    </source>
</evidence>
<dbReference type="InterPro" id="IPR043129">
    <property type="entry name" value="ATPase_NBD"/>
</dbReference>
<comment type="subcellular location">
    <subcellularLocation>
        <location evidence="7">Cytoplasm</location>
    </subcellularLocation>
    <text evidence="7">Membrane-associated.</text>
</comment>
<feature type="binding site" evidence="7">
    <location>
        <begin position="157"/>
        <end position="159"/>
    </location>
    <ligand>
        <name>ATP</name>
        <dbReference type="ChEBI" id="CHEBI:30616"/>
    </ligand>
</feature>
<dbReference type="PROSITE" id="PS00297">
    <property type="entry name" value="HSP70_1"/>
    <property type="match status" value="1"/>
</dbReference>
<dbReference type="EMBL" id="PEYW01000015">
    <property type="protein sequence ID" value="PIS20936.1"/>
    <property type="molecule type" value="Genomic_DNA"/>
</dbReference>
<dbReference type="CDD" id="cd10225">
    <property type="entry name" value="ASKHA_NBD_MreB-like"/>
    <property type="match status" value="1"/>
</dbReference>
<dbReference type="Gene3D" id="3.30.420.40">
    <property type="match status" value="2"/>
</dbReference>
<keyword evidence="5 7" id="KW-0133">Cell shape</keyword>
<sequence>MTLSRKIAIDLGTSNSLVFEVGRGLVLQEPTVVAVSLDDNRVLAVGTQAQRMLGRTPANIQASRPLRDGVIADYHITEVLLSYFIQRACGRFRFLRPQIMLSVPAGVTSVESRAVLDAALGAGAGKAYLLPEPLAAALGAGIPVEQASGNMIFNSGGGTTEIAIISLGGVVVSESARLAGDRLDEAIASYVRRKYELVIGEQAAERLKIDIGSAAPLEKRLTSEVKGRDSLTGLPRTVEVSSEEITEAIKDVLEGMVLAVHRVLEKTPPELASDVIDKGIVLSGGTSLLRNLDLFLTKTIGVPAHVAGDPIYCVVRGIAQALEDFESYHRFVVKK</sequence>
<dbReference type="GO" id="GO:0005737">
    <property type="term" value="C:cytoplasm"/>
    <property type="evidence" value="ECO:0007669"/>
    <property type="project" value="UniProtKB-SubCell"/>
</dbReference>
<evidence type="ECO:0000256" key="4">
    <source>
        <dbReference type="ARBA" id="ARBA00022840"/>
    </source>
</evidence>
<proteinExistence type="inferred from homology"/>
<evidence type="ECO:0000256" key="3">
    <source>
        <dbReference type="ARBA" id="ARBA00022741"/>
    </source>
</evidence>
<comment type="caution">
    <text evidence="8">The sequence shown here is derived from an EMBL/GenBank/DDBJ whole genome shotgun (WGS) entry which is preliminary data.</text>
</comment>
<dbReference type="InterPro" id="IPR018181">
    <property type="entry name" value="Heat_shock_70_CS"/>
</dbReference>
<accession>A0A2H0X7N3</accession>
<evidence type="ECO:0000313" key="8">
    <source>
        <dbReference type="EMBL" id="PIS20936.1"/>
    </source>
</evidence>
<dbReference type="HAMAP" id="MF_02207">
    <property type="entry name" value="MreB"/>
    <property type="match status" value="1"/>
</dbReference>
<keyword evidence="3 7" id="KW-0547">Nucleotide-binding</keyword>
<name>A0A2H0X7N3_UNCKA</name>
<dbReference type="PANTHER" id="PTHR42749:SF1">
    <property type="entry name" value="CELL SHAPE-DETERMINING PROTEIN MREB"/>
    <property type="match status" value="1"/>
</dbReference>
<dbReference type="Proteomes" id="UP000231414">
    <property type="component" value="Unassembled WGS sequence"/>
</dbReference>